<dbReference type="AlphaFoldDB" id="B3QT69"/>
<dbReference type="InterPro" id="IPR029063">
    <property type="entry name" value="SAM-dependent_MTases_sf"/>
</dbReference>
<accession>B3QT69</accession>
<dbReference type="PANTHER" id="PTHR34203:SF15">
    <property type="entry name" value="SLL1173 PROTEIN"/>
    <property type="match status" value="1"/>
</dbReference>
<sequence>MPNYIKKITDTLQNEGVGPLFQKVEKTIKQTIEERTFKPYFIQKVYEGETYAFLIGDLCGKDWYDCKTDTRKSKPETRFLKEKLLRKGDFVIDCGAHHGLVSMMCAKAVGEKGKVIAFEGLPKNTEIARKNVELNHISNLEIRNQAVGEKSGKAKFVVSSNGAIAKNNDFETVEVDVIALDDVFQNNPPDVLKVDVEGAEVAALRGAKNILKTYPKIDLEIHCTEFDDRIASITSLLNIIEMDKYTSYIQLRIDGEIVEFDQAIHTPSKIAEYPNVHLFCIPKK</sequence>
<evidence type="ECO:0000259" key="1">
    <source>
        <dbReference type="Pfam" id="PF05050"/>
    </source>
</evidence>
<dbReference type="RefSeq" id="WP_012500252.1">
    <property type="nucleotide sequence ID" value="NC_011026.1"/>
</dbReference>
<dbReference type="Proteomes" id="UP000001208">
    <property type="component" value="Chromosome"/>
</dbReference>
<keyword evidence="2" id="KW-0489">Methyltransferase</keyword>
<dbReference type="SUPFAM" id="SSF53335">
    <property type="entry name" value="S-adenosyl-L-methionine-dependent methyltransferases"/>
    <property type="match status" value="1"/>
</dbReference>
<feature type="domain" description="Methyltransferase FkbM" evidence="1">
    <location>
        <begin position="93"/>
        <end position="225"/>
    </location>
</feature>
<dbReference type="HOGENOM" id="CLU_978963_0_0_10"/>
<dbReference type="STRING" id="517418.Ctha_1711"/>
<dbReference type="GO" id="GO:0008168">
    <property type="term" value="F:methyltransferase activity"/>
    <property type="evidence" value="ECO:0007669"/>
    <property type="project" value="UniProtKB-KW"/>
</dbReference>
<organism evidence="2 3">
    <name type="scientific">Chloroherpeton thalassium (strain ATCC 35110 / GB-78)</name>
    <dbReference type="NCBI Taxonomy" id="517418"/>
    <lineage>
        <taxon>Bacteria</taxon>
        <taxon>Pseudomonadati</taxon>
        <taxon>Chlorobiota</taxon>
        <taxon>Chlorobiia</taxon>
        <taxon>Chlorobiales</taxon>
        <taxon>Chloroherpetonaceae</taxon>
        <taxon>Chloroherpeton</taxon>
    </lineage>
</organism>
<evidence type="ECO:0000313" key="3">
    <source>
        <dbReference type="Proteomes" id="UP000001208"/>
    </source>
</evidence>
<protein>
    <submittedName>
        <fullName evidence="2">Methyltransferase FkbM family</fullName>
    </submittedName>
</protein>
<dbReference type="Gene3D" id="3.40.50.150">
    <property type="entry name" value="Vaccinia Virus protein VP39"/>
    <property type="match status" value="1"/>
</dbReference>
<dbReference type="InterPro" id="IPR006342">
    <property type="entry name" value="FkbM_mtfrase"/>
</dbReference>
<dbReference type="KEGG" id="cts:Ctha_1711"/>
<keyword evidence="2" id="KW-0808">Transferase</keyword>
<dbReference type="Pfam" id="PF05050">
    <property type="entry name" value="Methyltransf_21"/>
    <property type="match status" value="1"/>
</dbReference>
<evidence type="ECO:0000313" key="2">
    <source>
        <dbReference type="EMBL" id="ACF14168.1"/>
    </source>
</evidence>
<dbReference type="InterPro" id="IPR052514">
    <property type="entry name" value="SAM-dependent_MTase"/>
</dbReference>
<proteinExistence type="predicted"/>
<dbReference type="NCBIfam" id="TIGR01444">
    <property type="entry name" value="fkbM_fam"/>
    <property type="match status" value="1"/>
</dbReference>
<dbReference type="OrthoDB" id="9812600at2"/>
<reference evidence="2 3" key="1">
    <citation type="submission" date="2008-06" db="EMBL/GenBank/DDBJ databases">
        <title>Complete sequence of Chloroherpeton thalassium ATCC 35110.</title>
        <authorList>
            <consortium name="US DOE Joint Genome Institute"/>
            <person name="Lucas S."/>
            <person name="Copeland A."/>
            <person name="Lapidus A."/>
            <person name="Glavina del Rio T."/>
            <person name="Dalin E."/>
            <person name="Tice H."/>
            <person name="Bruce D."/>
            <person name="Goodwin L."/>
            <person name="Pitluck S."/>
            <person name="Schmutz J."/>
            <person name="Larimer F."/>
            <person name="Land M."/>
            <person name="Hauser L."/>
            <person name="Kyrpides N."/>
            <person name="Mikhailova N."/>
            <person name="Liu Z."/>
            <person name="Li T."/>
            <person name="Zhao F."/>
            <person name="Overmann J."/>
            <person name="Bryant D.A."/>
            <person name="Richardson P."/>
        </authorList>
    </citation>
    <scope>NUCLEOTIDE SEQUENCE [LARGE SCALE GENOMIC DNA]</scope>
    <source>
        <strain evidence="3">ATCC 35110 / GB-78</strain>
    </source>
</reference>
<gene>
    <name evidence="2" type="ordered locus">Ctha_1711</name>
</gene>
<dbReference type="eggNOG" id="COG2519">
    <property type="taxonomic scope" value="Bacteria"/>
</dbReference>
<keyword evidence="3" id="KW-1185">Reference proteome</keyword>
<dbReference type="GO" id="GO:0032259">
    <property type="term" value="P:methylation"/>
    <property type="evidence" value="ECO:0007669"/>
    <property type="project" value="UniProtKB-KW"/>
</dbReference>
<dbReference type="EMBL" id="CP001100">
    <property type="protein sequence ID" value="ACF14168.1"/>
    <property type="molecule type" value="Genomic_DNA"/>
</dbReference>
<name>B3QT69_CHLT3</name>
<dbReference type="PANTHER" id="PTHR34203">
    <property type="entry name" value="METHYLTRANSFERASE, FKBM FAMILY PROTEIN"/>
    <property type="match status" value="1"/>
</dbReference>